<dbReference type="InterPro" id="IPR006059">
    <property type="entry name" value="SBP"/>
</dbReference>
<gene>
    <name evidence="2" type="ORF">CUD01_08640</name>
</gene>
<evidence type="ECO:0000313" key="3">
    <source>
        <dbReference type="Proteomes" id="UP000315842"/>
    </source>
</evidence>
<dbReference type="InterPro" id="IPR050490">
    <property type="entry name" value="Bact_solute-bd_prot1"/>
</dbReference>
<keyword evidence="3" id="KW-1185">Reference proteome</keyword>
<dbReference type="SUPFAM" id="SSF53850">
    <property type="entry name" value="Periplasmic binding protein-like II"/>
    <property type="match status" value="1"/>
</dbReference>
<dbReference type="RefSeq" id="WP_141319027.1">
    <property type="nucleotide sequence ID" value="NZ_BJLP01000010.1"/>
</dbReference>
<dbReference type="PANTHER" id="PTHR43649">
    <property type="entry name" value="ARABINOSE-BINDING PROTEIN-RELATED"/>
    <property type="match status" value="1"/>
</dbReference>
<dbReference type="PROSITE" id="PS51257">
    <property type="entry name" value="PROKAR_LIPOPROTEIN"/>
    <property type="match status" value="1"/>
</dbReference>
<sequence length="441" mass="46024">MARMRRAGAGIALATTIALLAACSSGGDTPSGDGTTSGGGAKGEAVTLEWWHNSNTGDGKVYYDKVAKDFEASHEGVTIKVNAMQHEDMVDKLAAAMQSGDMPDIYMERGGGELADHVEAGLTKDLSEPAADTIAKLGGTVAGFQVDGKTYALPFSIGVVGFWYNKALFAEAGIEAPPTTWDEMYDAIDKLKAKNIAPISVGAGDGWPAAHYWYYFALRQCKQDVLTSAVSSLDFSDPCFVRAGESLKELLDAQPFNDGFLSTVAQKGATSASGLLATGKVAIELQGHWEPGVMQGITDEIGEAGIGENLAWFAFPAVTGGEGDPAAQLGGGDAWAVSQDAPDVAVDFASYLLSDEVQKGFAELDMGLPTNASASKYVSDAALASLLEVRDASPFIQLYFDTAFGPAIGDAMNAKIVDLFAGKASPQDIVDATQAAADLEK</sequence>
<name>A0A4Y3KC34_CELUD</name>
<protein>
    <submittedName>
        <fullName evidence="2">Sugar ABC transporter substrate-binding protein</fullName>
    </submittedName>
</protein>
<dbReference type="PANTHER" id="PTHR43649:SF14">
    <property type="entry name" value="BLR3389 PROTEIN"/>
    <property type="match status" value="1"/>
</dbReference>
<organism evidence="2 3">
    <name type="scientific">Cellulomonas uda</name>
    <dbReference type="NCBI Taxonomy" id="1714"/>
    <lineage>
        <taxon>Bacteria</taxon>
        <taxon>Bacillati</taxon>
        <taxon>Actinomycetota</taxon>
        <taxon>Actinomycetes</taxon>
        <taxon>Micrococcales</taxon>
        <taxon>Cellulomonadaceae</taxon>
        <taxon>Cellulomonas</taxon>
    </lineage>
</organism>
<comment type="caution">
    <text evidence="2">The sequence shown here is derived from an EMBL/GenBank/DDBJ whole genome shotgun (WGS) entry which is preliminary data.</text>
</comment>
<dbReference type="Proteomes" id="UP000315842">
    <property type="component" value="Unassembled WGS sequence"/>
</dbReference>
<dbReference type="Gene3D" id="3.40.190.10">
    <property type="entry name" value="Periplasmic binding protein-like II"/>
    <property type="match status" value="2"/>
</dbReference>
<evidence type="ECO:0000256" key="1">
    <source>
        <dbReference type="SAM" id="SignalP"/>
    </source>
</evidence>
<feature type="signal peptide" evidence="1">
    <location>
        <begin position="1"/>
        <end position="21"/>
    </location>
</feature>
<dbReference type="EMBL" id="BJLP01000010">
    <property type="protein sequence ID" value="GEA80420.1"/>
    <property type="molecule type" value="Genomic_DNA"/>
</dbReference>
<reference evidence="2 3" key="1">
    <citation type="submission" date="2019-06" db="EMBL/GenBank/DDBJ databases">
        <title>Whole genome shotgun sequence of Cellulomonas uda NBRC 3747.</title>
        <authorList>
            <person name="Hosoyama A."/>
            <person name="Uohara A."/>
            <person name="Ohji S."/>
            <person name="Ichikawa N."/>
        </authorList>
    </citation>
    <scope>NUCLEOTIDE SEQUENCE [LARGE SCALE GENOMIC DNA]</scope>
    <source>
        <strain evidence="2 3">NBRC 3747</strain>
    </source>
</reference>
<proteinExistence type="predicted"/>
<evidence type="ECO:0000313" key="2">
    <source>
        <dbReference type="EMBL" id="GEA80420.1"/>
    </source>
</evidence>
<accession>A0A4Y3KC34</accession>
<dbReference type="AlphaFoldDB" id="A0A4Y3KC34"/>
<dbReference type="Pfam" id="PF01547">
    <property type="entry name" value="SBP_bac_1"/>
    <property type="match status" value="1"/>
</dbReference>
<keyword evidence="1" id="KW-0732">Signal</keyword>
<feature type="chain" id="PRO_5039362998" evidence="1">
    <location>
        <begin position="22"/>
        <end position="441"/>
    </location>
</feature>